<keyword evidence="1" id="KW-0812">Transmembrane</keyword>
<reference evidence="2 3" key="1">
    <citation type="journal article" date="2021" name="Hortic Res">
        <title>Chromosome-scale assembly of the Dendrobium chrysotoxum genome enhances the understanding of orchid evolution.</title>
        <authorList>
            <person name="Zhang Y."/>
            <person name="Zhang G.Q."/>
            <person name="Zhang D."/>
            <person name="Liu X.D."/>
            <person name="Xu X.Y."/>
            <person name="Sun W.H."/>
            <person name="Yu X."/>
            <person name="Zhu X."/>
            <person name="Wang Z.W."/>
            <person name="Zhao X."/>
            <person name="Zhong W.Y."/>
            <person name="Chen H."/>
            <person name="Yin W.L."/>
            <person name="Huang T."/>
            <person name="Niu S.C."/>
            <person name="Liu Z.J."/>
        </authorList>
    </citation>
    <scope>NUCLEOTIDE SEQUENCE [LARGE SCALE GENOMIC DNA]</scope>
    <source>
        <strain evidence="2">Lindl</strain>
    </source>
</reference>
<gene>
    <name evidence="2" type="ORF">IEQ34_019794</name>
</gene>
<sequence>MANTPIRTKPFASHLWRNWIRTLPPALFFASSTRNESLNPSASPSLAPPKPIPAAPPLSRIVTSNRKICSLMLILLLLQLLSIIFNARFSLAHLLFVDIPLAQPIIQDCILSCLNKANNS</sequence>
<comment type="caution">
    <text evidence="2">The sequence shown here is derived from an EMBL/GenBank/DDBJ whole genome shotgun (WGS) entry which is preliminary data.</text>
</comment>
<accession>A0AAV7G9L8</accession>
<evidence type="ECO:0000313" key="2">
    <source>
        <dbReference type="EMBL" id="KAH0452495.1"/>
    </source>
</evidence>
<organism evidence="2 3">
    <name type="scientific">Dendrobium chrysotoxum</name>
    <name type="common">Orchid</name>
    <dbReference type="NCBI Taxonomy" id="161865"/>
    <lineage>
        <taxon>Eukaryota</taxon>
        <taxon>Viridiplantae</taxon>
        <taxon>Streptophyta</taxon>
        <taxon>Embryophyta</taxon>
        <taxon>Tracheophyta</taxon>
        <taxon>Spermatophyta</taxon>
        <taxon>Magnoliopsida</taxon>
        <taxon>Liliopsida</taxon>
        <taxon>Asparagales</taxon>
        <taxon>Orchidaceae</taxon>
        <taxon>Epidendroideae</taxon>
        <taxon>Malaxideae</taxon>
        <taxon>Dendrobiinae</taxon>
        <taxon>Dendrobium</taxon>
    </lineage>
</organism>
<keyword evidence="3" id="KW-1185">Reference proteome</keyword>
<evidence type="ECO:0000313" key="3">
    <source>
        <dbReference type="Proteomes" id="UP000775213"/>
    </source>
</evidence>
<name>A0AAV7G9L8_DENCH</name>
<keyword evidence="1" id="KW-1133">Transmembrane helix</keyword>
<evidence type="ECO:0000256" key="1">
    <source>
        <dbReference type="SAM" id="Phobius"/>
    </source>
</evidence>
<feature type="transmembrane region" description="Helical" evidence="1">
    <location>
        <begin position="68"/>
        <end position="87"/>
    </location>
</feature>
<protein>
    <submittedName>
        <fullName evidence="2">Uncharacterized protein</fullName>
    </submittedName>
</protein>
<proteinExistence type="predicted"/>
<keyword evidence="1" id="KW-0472">Membrane</keyword>
<dbReference type="EMBL" id="JAGFBR010000017">
    <property type="protein sequence ID" value="KAH0452495.1"/>
    <property type="molecule type" value="Genomic_DNA"/>
</dbReference>
<dbReference type="AlphaFoldDB" id="A0AAV7G9L8"/>
<dbReference type="Proteomes" id="UP000775213">
    <property type="component" value="Unassembled WGS sequence"/>
</dbReference>